<reference evidence="1" key="1">
    <citation type="submission" date="2024-11" db="EMBL/GenBank/DDBJ databases">
        <title>Sequencing of Borrelia variable plasmids from multiple Borrelia sensu lato isolates.</title>
        <authorList>
            <person name="Mongodin E.F."/>
            <person name="Rudenko N."/>
            <person name="Fraser C.M."/>
            <person name="Schutzer S."/>
            <person name="Luft B."/>
            <person name="Morgan R."/>
            <person name="Casjens S."/>
            <person name="Qiu W."/>
        </authorList>
    </citation>
    <scope>NUCLEOTIDE SEQUENCE</scope>
    <source>
        <strain evidence="1">SCW30h</strain>
    </source>
</reference>
<accession>A0ACD5G854</accession>
<organism evidence="1 2">
    <name type="scientific">Borreliella americana</name>
    <dbReference type="NCBI Taxonomy" id="478807"/>
    <lineage>
        <taxon>Bacteria</taxon>
        <taxon>Pseudomonadati</taxon>
        <taxon>Spirochaetota</taxon>
        <taxon>Spirochaetia</taxon>
        <taxon>Spirochaetales</taxon>
        <taxon>Borreliaceae</taxon>
        <taxon>Borreliella</taxon>
    </lineage>
</organism>
<dbReference type="Proteomes" id="UP001305925">
    <property type="component" value="Plasmid lp38"/>
</dbReference>
<gene>
    <name evidence="1" type="ORF">QIA00_05175</name>
</gene>
<keyword evidence="2" id="KW-1185">Reference proteome</keyword>
<proteinExistence type="predicted"/>
<evidence type="ECO:0000313" key="2">
    <source>
        <dbReference type="Proteomes" id="UP001305925"/>
    </source>
</evidence>
<evidence type="ECO:0000313" key="1">
    <source>
        <dbReference type="EMBL" id="XOU08954.1"/>
    </source>
</evidence>
<name>A0ACD5G854_9SPIR</name>
<geneLocation type="plasmid" evidence="1 2">
    <name>lp38</name>
</geneLocation>
<keyword evidence="1" id="KW-0614">Plasmid</keyword>
<sequence>MVRLFSLFGSALSRGAHDMQIEVNIAVIMLSLILLNYYIYYQII</sequence>
<dbReference type="EMBL" id="CP179253">
    <property type="protein sequence ID" value="XOU08954.1"/>
    <property type="molecule type" value="Genomic_DNA"/>
</dbReference>
<protein>
    <submittedName>
        <fullName evidence="1">Uncharacterized protein</fullName>
    </submittedName>
</protein>